<evidence type="ECO:0000313" key="1">
    <source>
        <dbReference type="EMBL" id="GLJ70556.1"/>
    </source>
</evidence>
<comment type="caution">
    <text evidence="1">The sequence shown here is derived from an EMBL/GenBank/DDBJ whole genome shotgun (WGS) entry which is preliminary data.</text>
</comment>
<dbReference type="Proteomes" id="UP001142292">
    <property type="component" value="Unassembled WGS sequence"/>
</dbReference>
<reference evidence="1" key="2">
    <citation type="submission" date="2023-01" db="EMBL/GenBank/DDBJ databases">
        <authorList>
            <person name="Sun Q."/>
            <person name="Evtushenko L."/>
        </authorList>
    </citation>
    <scope>NUCLEOTIDE SEQUENCE</scope>
    <source>
        <strain evidence="1">VKM Ac-1246</strain>
    </source>
</reference>
<proteinExistence type="predicted"/>
<organism evidence="1 2">
    <name type="scientific">Nocardioides luteus</name>
    <dbReference type="NCBI Taxonomy" id="1844"/>
    <lineage>
        <taxon>Bacteria</taxon>
        <taxon>Bacillati</taxon>
        <taxon>Actinomycetota</taxon>
        <taxon>Actinomycetes</taxon>
        <taxon>Propionibacteriales</taxon>
        <taxon>Nocardioidaceae</taxon>
        <taxon>Nocardioides</taxon>
    </lineage>
</organism>
<protein>
    <submittedName>
        <fullName evidence="1">Uncharacterized protein</fullName>
    </submittedName>
</protein>
<dbReference type="EMBL" id="BSEL01000013">
    <property type="protein sequence ID" value="GLJ70556.1"/>
    <property type="molecule type" value="Genomic_DNA"/>
</dbReference>
<gene>
    <name evidence="1" type="ORF">GCM10017579_45920</name>
</gene>
<reference evidence="1" key="1">
    <citation type="journal article" date="2014" name="Int. J. Syst. Evol. Microbiol.">
        <title>Complete genome of a new Firmicutes species belonging to the dominant human colonic microbiota ('Ruminococcus bicirculans') reveals two chromosomes and a selective capacity to utilize plant glucans.</title>
        <authorList>
            <consortium name="NISC Comparative Sequencing Program"/>
            <person name="Wegmann U."/>
            <person name="Louis P."/>
            <person name="Goesmann A."/>
            <person name="Henrissat B."/>
            <person name="Duncan S.H."/>
            <person name="Flint H.J."/>
        </authorList>
    </citation>
    <scope>NUCLEOTIDE SEQUENCE</scope>
    <source>
        <strain evidence="1">VKM Ac-1246</strain>
    </source>
</reference>
<keyword evidence="2" id="KW-1185">Reference proteome</keyword>
<name>A0ABQ5T3C1_9ACTN</name>
<accession>A0ABQ5T3C1</accession>
<evidence type="ECO:0000313" key="2">
    <source>
        <dbReference type="Proteomes" id="UP001142292"/>
    </source>
</evidence>
<sequence>MRHKRRFITCRGRSAVRDLPGRVALTDLLGLRRGLVTTYLLRAGAGPRRVHAGEASSDCTFLGSGPNV</sequence>